<dbReference type="Proteomes" id="UP000784294">
    <property type="component" value="Unassembled WGS sequence"/>
</dbReference>
<evidence type="ECO:0000256" key="1">
    <source>
        <dbReference type="SAM" id="MobiDB-lite"/>
    </source>
</evidence>
<name>A0A3S5FCD9_9PLAT</name>
<dbReference type="AlphaFoldDB" id="A0A3S5FCD9"/>
<comment type="caution">
    <text evidence="2">The sequence shown here is derived from an EMBL/GenBank/DDBJ whole genome shotgun (WGS) entry which is preliminary data.</text>
</comment>
<keyword evidence="3" id="KW-1185">Reference proteome</keyword>
<gene>
    <name evidence="2" type="ORF">PXEA_LOCUS5355</name>
</gene>
<dbReference type="EMBL" id="CAAALY010013247">
    <property type="protein sequence ID" value="VEL11915.1"/>
    <property type="molecule type" value="Genomic_DNA"/>
</dbReference>
<reference evidence="2" key="1">
    <citation type="submission" date="2018-11" db="EMBL/GenBank/DDBJ databases">
        <authorList>
            <consortium name="Pathogen Informatics"/>
        </authorList>
    </citation>
    <scope>NUCLEOTIDE SEQUENCE</scope>
</reference>
<accession>A0A3S5FCD9</accession>
<evidence type="ECO:0000313" key="2">
    <source>
        <dbReference type="EMBL" id="VEL11915.1"/>
    </source>
</evidence>
<evidence type="ECO:0000313" key="3">
    <source>
        <dbReference type="Proteomes" id="UP000784294"/>
    </source>
</evidence>
<organism evidence="2 3">
    <name type="scientific">Protopolystoma xenopodis</name>
    <dbReference type="NCBI Taxonomy" id="117903"/>
    <lineage>
        <taxon>Eukaryota</taxon>
        <taxon>Metazoa</taxon>
        <taxon>Spiralia</taxon>
        <taxon>Lophotrochozoa</taxon>
        <taxon>Platyhelminthes</taxon>
        <taxon>Monogenea</taxon>
        <taxon>Polyopisthocotylea</taxon>
        <taxon>Polystomatidea</taxon>
        <taxon>Polystomatidae</taxon>
        <taxon>Protopolystoma</taxon>
    </lineage>
</organism>
<sequence>MQCLVAKRRTHAGGGRKRSLVGGNNYFPFRYRRTGRFSARGSDAKSGGWESSSAPPSPPPPPPLSPSSHPEEAGQPRALGPELAAVQLAKTHSGPRSAACERVWTWCESGPEHGPTRAKLWPGLRGVGRIECGFYTPSSAVNPKLCGRVDGCKVDRVLTRGR</sequence>
<feature type="compositionally biased region" description="Pro residues" evidence="1">
    <location>
        <begin position="55"/>
        <end position="65"/>
    </location>
</feature>
<feature type="compositionally biased region" description="Basic residues" evidence="1">
    <location>
        <begin position="1"/>
        <end position="19"/>
    </location>
</feature>
<proteinExistence type="predicted"/>
<feature type="region of interest" description="Disordered" evidence="1">
    <location>
        <begin position="1"/>
        <end position="98"/>
    </location>
</feature>
<protein>
    <submittedName>
        <fullName evidence="2">Uncharacterized protein</fullName>
    </submittedName>
</protein>